<feature type="compositionally biased region" description="Basic and acidic residues" evidence="1">
    <location>
        <begin position="486"/>
        <end position="514"/>
    </location>
</feature>
<reference evidence="2 3" key="1">
    <citation type="submission" date="2018-02" db="EMBL/GenBank/DDBJ databases">
        <title>Genome sequence of the basidiomycete white-rot fungus Phlebia centrifuga.</title>
        <authorList>
            <person name="Granchi Z."/>
            <person name="Peng M."/>
            <person name="de Vries R.P."/>
            <person name="Hilden K."/>
            <person name="Makela M.R."/>
            <person name="Grigoriev I."/>
            <person name="Riley R."/>
        </authorList>
    </citation>
    <scope>NUCLEOTIDE SEQUENCE [LARGE SCALE GENOMIC DNA]</scope>
    <source>
        <strain evidence="2 3">FBCC195</strain>
    </source>
</reference>
<protein>
    <submittedName>
        <fullName evidence="2">Uncharacterized protein</fullName>
    </submittedName>
</protein>
<dbReference type="AlphaFoldDB" id="A0A2R6NQI2"/>
<accession>A0A2R6NQI2</accession>
<sequence length="514" mass="58928">MVQNIKVSGPLYHLCVSFDSGFVAGVFFVAKVHQKSVLFPSVSLSHSVDAVRANFGQTPFRYSIEHIVADSLRKHQFPRLSKLSLLPSEIIHVILAALTSNGDEYKPYMVACSLVCRYWSKILSPYLFKTIKLRSKGDMDFLSTLIEQPGSCIPASLTHLTIHEHACDVWAHYVAMSLSHKFPNLRILQQERDYLTPFQWKDIQKSMPPSISGSIPALYSAYKGVTTFVLINHHFPSFAVFTQLVSALPVLETLDCRRVTWDTRPENPRLLRAPGRLSTLQVQDCDRYWQMIQLFTARWGRSPLDWEPPLKCPELNYNDSLLVHPLLNLTQALFPPVPDYKIKFLFVCSAEERVYKEITWDLTFSPCTFHRQNGLIKTCLTDLQITTTNSLEHFNIWILPLDELFFKAPLPFLANVTFRRRRRRREEEEEEEGQEEEEEDELGQPPSRPEVVSPDTATTENPVNENSGMTGGSGKSQSTPEQMQHTLDRDVKIGTHISDNTRQRGDTEIRYRES</sequence>
<evidence type="ECO:0000313" key="3">
    <source>
        <dbReference type="Proteomes" id="UP000186601"/>
    </source>
</evidence>
<dbReference type="SUPFAM" id="SSF81383">
    <property type="entry name" value="F-box domain"/>
    <property type="match status" value="1"/>
</dbReference>
<dbReference type="Proteomes" id="UP000186601">
    <property type="component" value="Unassembled WGS sequence"/>
</dbReference>
<proteinExistence type="predicted"/>
<dbReference type="InterPro" id="IPR036047">
    <property type="entry name" value="F-box-like_dom_sf"/>
</dbReference>
<feature type="compositionally biased region" description="Acidic residues" evidence="1">
    <location>
        <begin position="427"/>
        <end position="442"/>
    </location>
</feature>
<comment type="caution">
    <text evidence="2">The sequence shown here is derived from an EMBL/GenBank/DDBJ whole genome shotgun (WGS) entry which is preliminary data.</text>
</comment>
<feature type="compositionally biased region" description="Polar residues" evidence="1">
    <location>
        <begin position="475"/>
        <end position="485"/>
    </location>
</feature>
<dbReference type="EMBL" id="MLYV02000983">
    <property type="protein sequence ID" value="PSR74483.1"/>
    <property type="molecule type" value="Genomic_DNA"/>
</dbReference>
<dbReference type="Gene3D" id="2.60.120.920">
    <property type="match status" value="1"/>
</dbReference>
<feature type="region of interest" description="Disordered" evidence="1">
    <location>
        <begin position="425"/>
        <end position="514"/>
    </location>
</feature>
<dbReference type="InterPro" id="IPR043136">
    <property type="entry name" value="B30.2/SPRY_sf"/>
</dbReference>
<feature type="compositionally biased region" description="Polar residues" evidence="1">
    <location>
        <begin position="455"/>
        <end position="468"/>
    </location>
</feature>
<evidence type="ECO:0000256" key="1">
    <source>
        <dbReference type="SAM" id="MobiDB-lite"/>
    </source>
</evidence>
<organism evidence="2 3">
    <name type="scientific">Hermanssonia centrifuga</name>
    <dbReference type="NCBI Taxonomy" id="98765"/>
    <lineage>
        <taxon>Eukaryota</taxon>
        <taxon>Fungi</taxon>
        <taxon>Dikarya</taxon>
        <taxon>Basidiomycota</taxon>
        <taxon>Agaricomycotina</taxon>
        <taxon>Agaricomycetes</taxon>
        <taxon>Polyporales</taxon>
        <taxon>Meruliaceae</taxon>
        <taxon>Hermanssonia</taxon>
    </lineage>
</organism>
<name>A0A2R6NQI2_9APHY</name>
<gene>
    <name evidence="2" type="ORF">PHLCEN_2v9780</name>
</gene>
<evidence type="ECO:0000313" key="2">
    <source>
        <dbReference type="EMBL" id="PSR74483.1"/>
    </source>
</evidence>
<keyword evidence="3" id="KW-1185">Reference proteome</keyword>